<dbReference type="AlphaFoldDB" id="A0A6P8HLJ1"/>
<dbReference type="PROSITE" id="PS50262">
    <property type="entry name" value="G_PROTEIN_RECEP_F1_2"/>
    <property type="match status" value="1"/>
</dbReference>
<dbReference type="InterPro" id="IPR000611">
    <property type="entry name" value="NPY_rcpt"/>
</dbReference>
<name>A0A6P8HLJ1_ACTTE</name>
<dbReference type="PANTHER" id="PTHR45695:SF9">
    <property type="entry name" value="LEUCOKININ RECEPTOR"/>
    <property type="match status" value="1"/>
</dbReference>
<evidence type="ECO:0000256" key="9">
    <source>
        <dbReference type="RuleBase" id="RU000688"/>
    </source>
</evidence>
<evidence type="ECO:0000256" key="1">
    <source>
        <dbReference type="ARBA" id="ARBA00004141"/>
    </source>
</evidence>
<dbReference type="PROSITE" id="PS00237">
    <property type="entry name" value="G_PROTEIN_RECEP_F1_1"/>
    <property type="match status" value="1"/>
</dbReference>
<sequence length="362" mass="41041">MTSQINNTTAANQENNAMPDILDVQVGLTILGVVSFVVSMVGNCAVIHIVRTRKHMRNTTNILISNMSAADILMTFVYPYLIKYYFVGAQWFGGVMGTVTCKLIISSQMISIFSSVYTLLVISIDRFLGVMKPMKRYFTMKVAKWSILSVWAASIAYSIPLIIVANVRFQDGVYICAEFWETSGMSPRDHVIIFLCLTYIIPLILIGAAYGMSGYKLWRSRPPGDQNSVTRVSHRSMRESRRKATKMLITVVVTFALCWLPLHVREIIRAEAPDVSLAIPLKLDLALPWFGFCNSCINPILYVIFSLKFRQEFKRTLFFWRPQSDFETFSSPGSPMTYSRYTTKLYNCAVNGRKAPEKDTLV</sequence>
<proteinExistence type="inferred from homology"/>
<feature type="transmembrane region" description="Helical" evidence="10">
    <location>
        <begin position="285"/>
        <end position="305"/>
    </location>
</feature>
<dbReference type="InterPro" id="IPR017452">
    <property type="entry name" value="GPCR_Rhodpsn_7TM"/>
</dbReference>
<feature type="transmembrane region" description="Helical" evidence="10">
    <location>
        <begin position="145"/>
        <end position="165"/>
    </location>
</feature>
<gene>
    <name evidence="13" type="primary">LOC116293914</name>
</gene>
<dbReference type="Pfam" id="PF00001">
    <property type="entry name" value="7tm_1"/>
    <property type="match status" value="1"/>
</dbReference>
<organism evidence="12 13">
    <name type="scientific">Actinia tenebrosa</name>
    <name type="common">Australian red waratah sea anemone</name>
    <dbReference type="NCBI Taxonomy" id="6105"/>
    <lineage>
        <taxon>Eukaryota</taxon>
        <taxon>Metazoa</taxon>
        <taxon>Cnidaria</taxon>
        <taxon>Anthozoa</taxon>
        <taxon>Hexacorallia</taxon>
        <taxon>Actiniaria</taxon>
        <taxon>Actiniidae</taxon>
        <taxon>Actinia</taxon>
    </lineage>
</organism>
<dbReference type="OrthoDB" id="5975336at2759"/>
<evidence type="ECO:0000256" key="5">
    <source>
        <dbReference type="ARBA" id="ARBA00023040"/>
    </source>
</evidence>
<feature type="transmembrane region" description="Helical" evidence="10">
    <location>
        <begin position="62"/>
        <end position="82"/>
    </location>
</feature>
<keyword evidence="7 9" id="KW-0675">Receptor</keyword>
<feature type="domain" description="G-protein coupled receptors family 1 profile" evidence="11">
    <location>
        <begin position="42"/>
        <end position="302"/>
    </location>
</feature>
<keyword evidence="3 9" id="KW-0812">Transmembrane</keyword>
<dbReference type="KEGG" id="aten:116293914"/>
<evidence type="ECO:0000256" key="10">
    <source>
        <dbReference type="SAM" id="Phobius"/>
    </source>
</evidence>
<feature type="transmembrane region" description="Helical" evidence="10">
    <location>
        <begin position="247"/>
        <end position="265"/>
    </location>
</feature>
<comment type="similarity">
    <text evidence="2 9">Belongs to the G-protein coupled receptor 1 family.</text>
</comment>
<evidence type="ECO:0000256" key="2">
    <source>
        <dbReference type="ARBA" id="ARBA00010663"/>
    </source>
</evidence>
<dbReference type="PRINTS" id="PR01012">
    <property type="entry name" value="NRPEPTIDEYR"/>
</dbReference>
<comment type="subcellular location">
    <subcellularLocation>
        <location evidence="1">Membrane</location>
        <topology evidence="1">Multi-pass membrane protein</topology>
    </subcellularLocation>
</comment>
<dbReference type="InterPro" id="IPR000276">
    <property type="entry name" value="GPCR_Rhodpsn"/>
</dbReference>
<dbReference type="PRINTS" id="PR00237">
    <property type="entry name" value="GPCRRHODOPSN"/>
</dbReference>
<dbReference type="FunFam" id="1.20.1070.10:FF:000291">
    <property type="entry name" value="Predicted protein"/>
    <property type="match status" value="1"/>
</dbReference>
<dbReference type="GO" id="GO:0004983">
    <property type="term" value="F:neuropeptide Y receptor activity"/>
    <property type="evidence" value="ECO:0007669"/>
    <property type="project" value="InterPro"/>
</dbReference>
<dbReference type="PANTHER" id="PTHR45695">
    <property type="entry name" value="LEUCOKININ RECEPTOR-RELATED"/>
    <property type="match status" value="1"/>
</dbReference>
<evidence type="ECO:0000256" key="7">
    <source>
        <dbReference type="ARBA" id="ARBA00023170"/>
    </source>
</evidence>
<dbReference type="GeneID" id="116293914"/>
<keyword evidence="12" id="KW-1185">Reference proteome</keyword>
<dbReference type="SUPFAM" id="SSF81321">
    <property type="entry name" value="Family A G protein-coupled receptor-like"/>
    <property type="match status" value="1"/>
</dbReference>
<keyword evidence="5 9" id="KW-0297">G-protein coupled receptor</keyword>
<protein>
    <submittedName>
        <fullName evidence="13">Prolactin-releasing peptide receptor-like isoform X1</fullName>
    </submittedName>
</protein>
<keyword evidence="8 9" id="KW-0807">Transducer</keyword>
<evidence type="ECO:0000313" key="12">
    <source>
        <dbReference type="Proteomes" id="UP000515163"/>
    </source>
</evidence>
<evidence type="ECO:0000259" key="11">
    <source>
        <dbReference type="PROSITE" id="PS50262"/>
    </source>
</evidence>
<keyword evidence="6 10" id="KW-0472">Membrane</keyword>
<evidence type="ECO:0000313" key="13">
    <source>
        <dbReference type="RefSeq" id="XP_031557269.1"/>
    </source>
</evidence>
<dbReference type="GO" id="GO:0005886">
    <property type="term" value="C:plasma membrane"/>
    <property type="evidence" value="ECO:0007669"/>
    <property type="project" value="TreeGrafter"/>
</dbReference>
<dbReference type="RefSeq" id="XP_031557269.1">
    <property type="nucleotide sequence ID" value="XM_031701409.1"/>
</dbReference>
<evidence type="ECO:0000256" key="8">
    <source>
        <dbReference type="ARBA" id="ARBA00023224"/>
    </source>
</evidence>
<evidence type="ECO:0000256" key="6">
    <source>
        <dbReference type="ARBA" id="ARBA00023136"/>
    </source>
</evidence>
<reference evidence="13" key="1">
    <citation type="submission" date="2025-08" db="UniProtKB">
        <authorList>
            <consortium name="RefSeq"/>
        </authorList>
    </citation>
    <scope>IDENTIFICATION</scope>
    <source>
        <tissue evidence="13">Tentacle</tissue>
    </source>
</reference>
<feature type="transmembrane region" description="Helical" evidence="10">
    <location>
        <begin position="191"/>
        <end position="212"/>
    </location>
</feature>
<dbReference type="SMART" id="SM01381">
    <property type="entry name" value="7TM_GPCR_Srsx"/>
    <property type="match status" value="1"/>
</dbReference>
<feature type="transmembrane region" description="Helical" evidence="10">
    <location>
        <begin position="102"/>
        <end position="124"/>
    </location>
</feature>
<accession>A0A6P8HLJ1</accession>
<evidence type="ECO:0000256" key="4">
    <source>
        <dbReference type="ARBA" id="ARBA00022989"/>
    </source>
</evidence>
<dbReference type="Gene3D" id="1.20.1070.10">
    <property type="entry name" value="Rhodopsin 7-helix transmembrane proteins"/>
    <property type="match status" value="1"/>
</dbReference>
<feature type="transmembrane region" description="Helical" evidence="10">
    <location>
        <begin position="26"/>
        <end position="50"/>
    </location>
</feature>
<evidence type="ECO:0000256" key="3">
    <source>
        <dbReference type="ARBA" id="ARBA00022692"/>
    </source>
</evidence>
<dbReference type="InParanoid" id="A0A6P8HLJ1"/>
<keyword evidence="4 10" id="KW-1133">Transmembrane helix</keyword>
<dbReference type="Proteomes" id="UP000515163">
    <property type="component" value="Unplaced"/>
</dbReference>